<dbReference type="InterPro" id="IPR001251">
    <property type="entry name" value="CRAL-TRIO_dom"/>
</dbReference>
<evidence type="ECO:0000313" key="3">
    <source>
        <dbReference type="Proteomes" id="UP000887565"/>
    </source>
</evidence>
<sequence length="622" mass="71825">MNGNNSPPFTLSLPVYAKREATLRACSASFLICGAGALNHHDSSNNRIKYPSGDYEDNDSMSSSIISIRTMSDNENDNDGNFDDRGNFFNHRLSNERQIVGDFSRMLDYGRNGGNNDGKFFDDVVFDEKNDENDDGSKTGFTLASVAINHFDTDSLLERSRKGTLQLYSDPLLNCNAEATEYIVQKRRFVQNYCSPSRKVYANVADDYIEIKRLSILLFKQFAFATGVRTFEGLPILTFPNRNLIINYGDYKCLISYLHQNLPYDDTYKGYVLIIDRRLDKWANVKTIFGYISNYFPAKIKAIYLVKPNGVLQKALEVGFKRSIECFNFPLIICNVLEELHCYLNPSLLTADLQGNLVYNHFEWVRNCMDVEKMKASAKNISESLTDFANFLRDGDMYANDASTTKKLIESQIFEHQTIKRDFISVRRQGYSVLQQVRRVDLQPNAELLSPTRLYHVTTVERLLLQLEDTERSLDNFWSKHEVRLGQKFQLRSFEEEFKKTNLSRHISHVEEYRQIGNNVDSVNALISKHRIYMEHAEETMTIAEKLREKGEYLMKQEEVSEMAGGSLKPKCDELDRLNKLLKQNLENRLLLLRHSKKMHEQIGAVVKWGQIPLNYRSKGLR</sequence>
<reference evidence="4" key="1">
    <citation type="submission" date="2022-11" db="UniProtKB">
        <authorList>
            <consortium name="WormBaseParasite"/>
        </authorList>
    </citation>
    <scope>IDENTIFICATION</scope>
</reference>
<dbReference type="SUPFAM" id="SSF46966">
    <property type="entry name" value="Spectrin repeat"/>
    <property type="match status" value="1"/>
</dbReference>
<evidence type="ECO:0000259" key="2">
    <source>
        <dbReference type="Pfam" id="PF13716"/>
    </source>
</evidence>
<evidence type="ECO:0000256" key="1">
    <source>
        <dbReference type="ARBA" id="ARBA00022658"/>
    </source>
</evidence>
<keyword evidence="3" id="KW-1185">Reference proteome</keyword>
<dbReference type="PANTHER" id="PTHR22826:SF211">
    <property type="entry name" value="LD43457P"/>
    <property type="match status" value="1"/>
</dbReference>
<dbReference type="Pfam" id="PF13716">
    <property type="entry name" value="CRAL_TRIO_2"/>
    <property type="match status" value="1"/>
</dbReference>
<dbReference type="Gene3D" id="1.20.58.60">
    <property type="match status" value="1"/>
</dbReference>
<dbReference type="PANTHER" id="PTHR22826">
    <property type="entry name" value="RHO GUANINE EXCHANGE FACTOR-RELATED"/>
    <property type="match status" value="1"/>
</dbReference>
<dbReference type="InterPro" id="IPR051336">
    <property type="entry name" value="RhoGEF_Guanine_NuclExch_SF"/>
</dbReference>
<proteinExistence type="predicted"/>
<dbReference type="Proteomes" id="UP000887565">
    <property type="component" value="Unplaced"/>
</dbReference>
<dbReference type="AlphaFoldDB" id="A0A915J053"/>
<accession>A0A915J053</accession>
<dbReference type="WBParaSite" id="nRc.2.0.1.t19318-RA">
    <property type="protein sequence ID" value="nRc.2.0.1.t19318-RA"/>
    <property type="gene ID" value="nRc.2.0.1.g19318"/>
</dbReference>
<name>A0A915J053_ROMCU</name>
<keyword evidence="1" id="KW-0344">Guanine-nucleotide releasing factor</keyword>
<evidence type="ECO:0000313" key="4">
    <source>
        <dbReference type="WBParaSite" id="nRc.2.0.1.t19318-RA"/>
    </source>
</evidence>
<organism evidence="3 4">
    <name type="scientific">Romanomermis culicivorax</name>
    <name type="common">Nematode worm</name>
    <dbReference type="NCBI Taxonomy" id="13658"/>
    <lineage>
        <taxon>Eukaryota</taxon>
        <taxon>Metazoa</taxon>
        <taxon>Ecdysozoa</taxon>
        <taxon>Nematoda</taxon>
        <taxon>Enoplea</taxon>
        <taxon>Dorylaimia</taxon>
        <taxon>Mermithida</taxon>
        <taxon>Mermithoidea</taxon>
        <taxon>Mermithidae</taxon>
        <taxon>Romanomermis</taxon>
    </lineage>
</organism>
<protein>
    <submittedName>
        <fullName evidence="4">CRAL-TRIO domain-containing protein</fullName>
    </submittedName>
</protein>
<dbReference type="GO" id="GO:0005085">
    <property type="term" value="F:guanyl-nucleotide exchange factor activity"/>
    <property type="evidence" value="ECO:0007669"/>
    <property type="project" value="UniProtKB-KW"/>
</dbReference>
<dbReference type="GO" id="GO:0005737">
    <property type="term" value="C:cytoplasm"/>
    <property type="evidence" value="ECO:0007669"/>
    <property type="project" value="TreeGrafter"/>
</dbReference>
<feature type="domain" description="CRAL-TRIO" evidence="2">
    <location>
        <begin position="234"/>
        <end position="356"/>
    </location>
</feature>